<organism evidence="2 3">
    <name type="scientific">Austropuccinia psidii MF-1</name>
    <dbReference type="NCBI Taxonomy" id="1389203"/>
    <lineage>
        <taxon>Eukaryota</taxon>
        <taxon>Fungi</taxon>
        <taxon>Dikarya</taxon>
        <taxon>Basidiomycota</taxon>
        <taxon>Pucciniomycotina</taxon>
        <taxon>Pucciniomycetes</taxon>
        <taxon>Pucciniales</taxon>
        <taxon>Sphaerophragmiaceae</taxon>
        <taxon>Austropuccinia</taxon>
    </lineage>
</organism>
<accession>A0A9Q3KRV7</accession>
<dbReference type="AlphaFoldDB" id="A0A9Q3KRV7"/>
<dbReference type="Proteomes" id="UP000765509">
    <property type="component" value="Unassembled WGS sequence"/>
</dbReference>
<name>A0A9Q3KRV7_9BASI</name>
<evidence type="ECO:0000256" key="1">
    <source>
        <dbReference type="SAM" id="MobiDB-lite"/>
    </source>
</evidence>
<keyword evidence="3" id="KW-1185">Reference proteome</keyword>
<feature type="region of interest" description="Disordered" evidence="1">
    <location>
        <begin position="68"/>
        <end position="92"/>
    </location>
</feature>
<comment type="caution">
    <text evidence="2">The sequence shown here is derived from an EMBL/GenBank/DDBJ whole genome shotgun (WGS) entry which is preliminary data.</text>
</comment>
<reference evidence="2" key="1">
    <citation type="submission" date="2021-03" db="EMBL/GenBank/DDBJ databases">
        <title>Draft genome sequence of rust myrtle Austropuccinia psidii MF-1, a brazilian biotype.</title>
        <authorList>
            <person name="Quecine M.C."/>
            <person name="Pachon D.M.R."/>
            <person name="Bonatelli M.L."/>
            <person name="Correr F.H."/>
            <person name="Franceschini L.M."/>
            <person name="Leite T.F."/>
            <person name="Margarido G.R.A."/>
            <person name="Almeida C.A."/>
            <person name="Ferrarezi J.A."/>
            <person name="Labate C.A."/>
        </authorList>
    </citation>
    <scope>NUCLEOTIDE SEQUENCE</scope>
    <source>
        <strain evidence="2">MF-1</strain>
    </source>
</reference>
<protein>
    <submittedName>
        <fullName evidence="2">Uncharacterized protein</fullName>
    </submittedName>
</protein>
<proteinExistence type="predicted"/>
<sequence>MKPERAYSDSLRLTRSGKQIKLPSGFTPLRHQQISDQESLFFPIPGSMQERERITGKGQEFFQKEEERVRPYDPEIFGPGERSTKKKALNTF</sequence>
<dbReference type="EMBL" id="AVOT02123785">
    <property type="protein sequence ID" value="MBW0586403.1"/>
    <property type="molecule type" value="Genomic_DNA"/>
</dbReference>
<evidence type="ECO:0000313" key="3">
    <source>
        <dbReference type="Proteomes" id="UP000765509"/>
    </source>
</evidence>
<evidence type="ECO:0000313" key="2">
    <source>
        <dbReference type="EMBL" id="MBW0586403.1"/>
    </source>
</evidence>
<gene>
    <name evidence="2" type="ORF">O181_126118</name>
</gene>